<keyword evidence="1" id="KW-1133">Transmembrane helix</keyword>
<comment type="caution">
    <text evidence="2">The sequence shown here is derived from an EMBL/GenBank/DDBJ whole genome shotgun (WGS) entry which is preliminary data.</text>
</comment>
<sequence>MYLDVASYMLTVLTFSVGFLSARRHAHFDVLSKDLSDRSWKIRQALNQGQNLGPRDLAEDIAAVSVRPDAVAKFARIVNGSFFVATCVVFVMGLVAWENTQTDVLLTILFISTALVFALGEFDVRWMESQERNLAHGTVLGQLAVVDRALKSDEDETADREIAEIREAYPQWVFGRELELALAAKESLPSEATGARELLGLDAPLEAAPFLVAETQLQRGNPIEALQDFQIVLPRSSKSRNFDGLAKVLGFAAGLPHTLFTEVSLPPRWSADSAGLEVSLSTLPTIRSTAHSLETFNSGTSLHDWLAEQPNSAAWLVCRAATAADDELTDLLDRASRPEYSGALNSLGTVCLARSRDIDALRIFETAARLRPNSSTAHWGRALACARRGWTDVAMESLLRAESLDPRSPRIIELTRIALNDDAPDRLLAHQGESDWSPWETIQLALLGYRLDHTDRITGPRGELVATIVDSALAASPEVAQ</sequence>
<name>G7GYC0_9ACTN</name>
<dbReference type="Proteomes" id="UP000035088">
    <property type="component" value="Unassembled WGS sequence"/>
</dbReference>
<keyword evidence="1" id="KW-0812">Transmembrane</keyword>
<dbReference type="InterPro" id="IPR011990">
    <property type="entry name" value="TPR-like_helical_dom_sf"/>
</dbReference>
<dbReference type="RefSeq" id="WP_007320672.1">
    <property type="nucleotide sequence ID" value="NZ_BAEE01000013.1"/>
</dbReference>
<dbReference type="OrthoDB" id="649979at2"/>
<dbReference type="AlphaFoldDB" id="G7GYC0"/>
<dbReference type="SUPFAM" id="SSF48452">
    <property type="entry name" value="TPR-like"/>
    <property type="match status" value="1"/>
</dbReference>
<evidence type="ECO:0000256" key="1">
    <source>
        <dbReference type="SAM" id="Phobius"/>
    </source>
</evidence>
<gene>
    <name evidence="2" type="ORF">GOARA_013_00390</name>
</gene>
<dbReference type="Gene3D" id="1.25.40.10">
    <property type="entry name" value="Tetratricopeptide repeat domain"/>
    <property type="match status" value="1"/>
</dbReference>
<keyword evidence="3" id="KW-1185">Reference proteome</keyword>
<keyword evidence="1" id="KW-0472">Membrane</keyword>
<organism evidence="2 3">
    <name type="scientific">Gordonia araii NBRC 100433</name>
    <dbReference type="NCBI Taxonomy" id="1073574"/>
    <lineage>
        <taxon>Bacteria</taxon>
        <taxon>Bacillati</taxon>
        <taxon>Actinomycetota</taxon>
        <taxon>Actinomycetes</taxon>
        <taxon>Mycobacteriales</taxon>
        <taxon>Gordoniaceae</taxon>
        <taxon>Gordonia</taxon>
    </lineage>
</organism>
<feature type="transmembrane region" description="Helical" evidence="1">
    <location>
        <begin position="77"/>
        <end position="97"/>
    </location>
</feature>
<feature type="transmembrane region" description="Helical" evidence="1">
    <location>
        <begin position="6"/>
        <end position="22"/>
    </location>
</feature>
<dbReference type="STRING" id="1073574.GOARA_013_00390"/>
<protein>
    <submittedName>
        <fullName evidence="2">Uncharacterized protein</fullName>
    </submittedName>
</protein>
<accession>G7GYC0</accession>
<evidence type="ECO:0000313" key="3">
    <source>
        <dbReference type="Proteomes" id="UP000035088"/>
    </source>
</evidence>
<evidence type="ECO:0000313" key="2">
    <source>
        <dbReference type="EMBL" id="GAB08595.1"/>
    </source>
</evidence>
<proteinExistence type="predicted"/>
<dbReference type="EMBL" id="BAEE01000013">
    <property type="protein sequence ID" value="GAB08595.1"/>
    <property type="molecule type" value="Genomic_DNA"/>
</dbReference>
<feature type="transmembrane region" description="Helical" evidence="1">
    <location>
        <begin position="103"/>
        <end position="122"/>
    </location>
</feature>
<reference evidence="2 3" key="1">
    <citation type="submission" date="2011-11" db="EMBL/GenBank/DDBJ databases">
        <title>Whole genome shotgun sequence of Gordonia araii NBRC 100433.</title>
        <authorList>
            <person name="Yoshida Y."/>
            <person name="Hosoyama A."/>
            <person name="Tsuchikane K."/>
            <person name="Katsumata H."/>
            <person name="Yamazaki S."/>
            <person name="Fujita N."/>
        </authorList>
    </citation>
    <scope>NUCLEOTIDE SEQUENCE [LARGE SCALE GENOMIC DNA]</scope>
    <source>
        <strain evidence="2 3">NBRC 100433</strain>
    </source>
</reference>